<dbReference type="PANTHER" id="PTHR35971:SF5">
    <property type="entry name" value="OBSCURIN LIKE CYTOSKELETAL ADAPTOR 1"/>
    <property type="match status" value="1"/>
</dbReference>
<keyword evidence="6" id="KW-0808">Transferase</keyword>
<dbReference type="InterPro" id="IPR052385">
    <property type="entry name" value="Obscurin/Obscurin-like_Reg"/>
</dbReference>
<evidence type="ECO:0000256" key="4">
    <source>
        <dbReference type="ARBA" id="ARBA00023157"/>
    </source>
</evidence>
<dbReference type="AlphaFoldDB" id="A0A8S3R4F4"/>
<evidence type="ECO:0000313" key="7">
    <source>
        <dbReference type="Proteomes" id="UP000683360"/>
    </source>
</evidence>
<dbReference type="InterPro" id="IPR013098">
    <property type="entry name" value="Ig_I-set"/>
</dbReference>
<evidence type="ECO:0000313" key="6">
    <source>
        <dbReference type="EMBL" id="CAG2201833.1"/>
    </source>
</evidence>
<dbReference type="PROSITE" id="PS50835">
    <property type="entry name" value="IG_LIKE"/>
    <property type="match status" value="1"/>
</dbReference>
<dbReference type="EMBL" id="CAJPWZ010000868">
    <property type="protein sequence ID" value="CAG2201833.1"/>
    <property type="molecule type" value="Genomic_DNA"/>
</dbReference>
<evidence type="ECO:0000256" key="3">
    <source>
        <dbReference type="ARBA" id="ARBA00022553"/>
    </source>
</evidence>
<dbReference type="InterPro" id="IPR007110">
    <property type="entry name" value="Ig-like_dom"/>
</dbReference>
<gene>
    <name evidence="6" type="ORF">MEDL_16434</name>
</gene>
<dbReference type="GO" id="GO:0004674">
    <property type="term" value="F:protein serine/threonine kinase activity"/>
    <property type="evidence" value="ECO:0007669"/>
    <property type="project" value="UniProtKB-EC"/>
</dbReference>
<evidence type="ECO:0000256" key="1">
    <source>
        <dbReference type="ARBA" id="ARBA00004496"/>
    </source>
</evidence>
<comment type="caution">
    <text evidence="6">The sequence shown here is derived from an EMBL/GenBank/DDBJ whole genome shotgun (WGS) entry which is preliminary data.</text>
</comment>
<sequence>MSTTQQNSPVDDTTFSAGKIAGIILGVSASVSFDPFLEEPIDIHCIEGEDAILTCKLRPNIPPSLKWLNNGKEITQNERCIMSTVDTQHTLTIKNTTESDSGDYNVQVGKFSKKIQLNITELQMKISKDERNTYMEAIESGKEIRQYVRVQVIGKDRVGKTSLVRRLLYLEDGKYDGKSTDGIEINRKCQIRRNDGAWFVGEVDTQKEMMRRIGLAVDMKQAKTVTHLVEDTETTQNKQIPIASTKDIFQETENKLTDQEPLLSRQKEQGHRNAKCCTYNI</sequence>
<dbReference type="SUPFAM" id="SSF48726">
    <property type="entry name" value="Immunoglobulin"/>
    <property type="match status" value="1"/>
</dbReference>
<dbReference type="Pfam" id="PF07679">
    <property type="entry name" value="I-set"/>
    <property type="match status" value="1"/>
</dbReference>
<accession>A0A8S3R4F4</accession>
<evidence type="ECO:0000259" key="5">
    <source>
        <dbReference type="PROSITE" id="PS50835"/>
    </source>
</evidence>
<dbReference type="Gene3D" id="2.60.40.10">
    <property type="entry name" value="Immunoglobulins"/>
    <property type="match status" value="1"/>
</dbReference>
<comment type="subcellular location">
    <subcellularLocation>
        <location evidence="1">Cytoplasm</location>
    </subcellularLocation>
</comment>
<keyword evidence="2" id="KW-0963">Cytoplasm</keyword>
<dbReference type="InterPro" id="IPR036179">
    <property type="entry name" value="Ig-like_dom_sf"/>
</dbReference>
<dbReference type="InterPro" id="IPR013783">
    <property type="entry name" value="Ig-like_fold"/>
</dbReference>
<dbReference type="EC" id="2.7.11.1" evidence="6"/>
<dbReference type="SMART" id="SM00408">
    <property type="entry name" value="IGc2"/>
    <property type="match status" value="1"/>
</dbReference>
<name>A0A8S3R4F4_MYTED</name>
<dbReference type="SMART" id="SM00409">
    <property type="entry name" value="IG"/>
    <property type="match status" value="1"/>
</dbReference>
<dbReference type="PANTHER" id="PTHR35971">
    <property type="entry name" value="SI:DKEY-31G6.6"/>
    <property type="match status" value="1"/>
</dbReference>
<keyword evidence="4" id="KW-1015">Disulfide bond</keyword>
<dbReference type="CDD" id="cd00096">
    <property type="entry name" value="Ig"/>
    <property type="match status" value="1"/>
</dbReference>
<keyword evidence="3" id="KW-0597">Phosphoprotein</keyword>
<evidence type="ECO:0000256" key="2">
    <source>
        <dbReference type="ARBA" id="ARBA00022490"/>
    </source>
</evidence>
<organism evidence="6 7">
    <name type="scientific">Mytilus edulis</name>
    <name type="common">Blue mussel</name>
    <dbReference type="NCBI Taxonomy" id="6550"/>
    <lineage>
        <taxon>Eukaryota</taxon>
        <taxon>Metazoa</taxon>
        <taxon>Spiralia</taxon>
        <taxon>Lophotrochozoa</taxon>
        <taxon>Mollusca</taxon>
        <taxon>Bivalvia</taxon>
        <taxon>Autobranchia</taxon>
        <taxon>Pteriomorphia</taxon>
        <taxon>Mytilida</taxon>
        <taxon>Mytiloidea</taxon>
        <taxon>Mytilidae</taxon>
        <taxon>Mytilinae</taxon>
        <taxon>Mytilus</taxon>
    </lineage>
</organism>
<keyword evidence="7" id="KW-1185">Reference proteome</keyword>
<protein>
    <submittedName>
        <fullName evidence="6">TTN</fullName>
        <ecNumber evidence="6">2.7.11.1</ecNumber>
    </submittedName>
</protein>
<proteinExistence type="predicted"/>
<dbReference type="InterPro" id="IPR003598">
    <property type="entry name" value="Ig_sub2"/>
</dbReference>
<reference evidence="6" key="1">
    <citation type="submission" date="2021-03" db="EMBL/GenBank/DDBJ databases">
        <authorList>
            <person name="Bekaert M."/>
        </authorList>
    </citation>
    <scope>NUCLEOTIDE SEQUENCE</scope>
</reference>
<dbReference type="InterPro" id="IPR003599">
    <property type="entry name" value="Ig_sub"/>
</dbReference>
<dbReference type="Proteomes" id="UP000683360">
    <property type="component" value="Unassembled WGS sequence"/>
</dbReference>
<feature type="domain" description="Ig-like" evidence="5">
    <location>
        <begin position="35"/>
        <end position="116"/>
    </location>
</feature>
<dbReference type="OrthoDB" id="6115582at2759"/>
<dbReference type="GO" id="GO:0005737">
    <property type="term" value="C:cytoplasm"/>
    <property type="evidence" value="ECO:0007669"/>
    <property type="project" value="UniProtKB-SubCell"/>
</dbReference>